<evidence type="ECO:0000313" key="1">
    <source>
        <dbReference type="EMBL" id="OSG84557.1"/>
    </source>
</evidence>
<dbReference type="AlphaFoldDB" id="A0A1X2YQW9"/>
<organism evidence="1 2">
    <name type="scientific">Bifidobacterium adolescentis</name>
    <dbReference type="NCBI Taxonomy" id="1680"/>
    <lineage>
        <taxon>Bacteria</taxon>
        <taxon>Bacillati</taxon>
        <taxon>Actinomycetota</taxon>
        <taxon>Actinomycetes</taxon>
        <taxon>Bifidobacteriales</taxon>
        <taxon>Bifidobacteriaceae</taxon>
        <taxon>Bifidobacterium</taxon>
    </lineage>
</organism>
<proteinExistence type="predicted"/>
<name>A0A1X2YQW9_BIFAD</name>
<dbReference type="RefSeq" id="WP_085393647.1">
    <property type="nucleotide sequence ID" value="NZ_LNKD01000009.1"/>
</dbReference>
<sequence length="103" mass="12242">MNISDTIQPFDVELEFWSDDDTALLCIRHNKLTKEHWKHVYDEHKESSPKSEPDERYIFSEYHKDKNEVVYWLDLDNDSYYVTKSLGGERLDSMVRSIALAGR</sequence>
<protein>
    <submittedName>
        <fullName evidence="1">Uncharacterized protein</fullName>
    </submittedName>
</protein>
<dbReference type="EMBL" id="LNKD01000009">
    <property type="protein sequence ID" value="OSG84557.1"/>
    <property type="molecule type" value="Genomic_DNA"/>
</dbReference>
<comment type="caution">
    <text evidence="1">The sequence shown here is derived from an EMBL/GenBank/DDBJ whole genome shotgun (WGS) entry which is preliminary data.</text>
</comment>
<dbReference type="Proteomes" id="UP000193377">
    <property type="component" value="Unassembled WGS sequence"/>
</dbReference>
<gene>
    <name evidence="1" type="ORF">B0487_2221</name>
</gene>
<accession>A0A1X2YQW9</accession>
<reference evidence="1 2" key="1">
    <citation type="journal article" date="2016" name="Sci. Rep.">
        <title>Evaluation of genetic diversity among strains of the human gut commensal Bifidobacterium adolescentis.</title>
        <authorList>
            <person name="Duranti S."/>
            <person name="Milani C."/>
            <person name="Lugli G.A."/>
            <person name="Mancabelli L."/>
            <person name="Turroni F."/>
            <person name="Ferrario C."/>
            <person name="Mangifesta M."/>
            <person name="Viappiani A."/>
            <person name="Sanchez B."/>
            <person name="Margolles A."/>
            <person name="van Sinderen D."/>
            <person name="Ventura M."/>
        </authorList>
    </citation>
    <scope>NUCLEOTIDE SEQUENCE [LARGE SCALE GENOMIC DNA]</scope>
    <source>
        <strain evidence="1 2">487B</strain>
    </source>
</reference>
<evidence type="ECO:0000313" key="2">
    <source>
        <dbReference type="Proteomes" id="UP000193377"/>
    </source>
</evidence>